<dbReference type="Pfam" id="PF00795">
    <property type="entry name" value="CN_hydrolase"/>
    <property type="match status" value="1"/>
</dbReference>
<dbReference type="InterPro" id="IPR003010">
    <property type="entry name" value="C-N_Hydrolase"/>
</dbReference>
<gene>
    <name evidence="2" type="ORF">GWI71_02185</name>
</gene>
<evidence type="ECO:0000313" key="3">
    <source>
        <dbReference type="Proteomes" id="UP000541347"/>
    </source>
</evidence>
<dbReference type="Proteomes" id="UP000541347">
    <property type="component" value="Unassembled WGS sequence"/>
</dbReference>
<evidence type="ECO:0000313" key="2">
    <source>
        <dbReference type="EMBL" id="NBN62478.1"/>
    </source>
</evidence>
<dbReference type="Gene3D" id="3.60.110.10">
    <property type="entry name" value="Carbon-nitrogen hydrolase"/>
    <property type="match status" value="1"/>
</dbReference>
<evidence type="ECO:0000259" key="1">
    <source>
        <dbReference type="PROSITE" id="PS50263"/>
    </source>
</evidence>
<dbReference type="PANTHER" id="PTHR23088:SF50">
    <property type="entry name" value="HYDROLASE YHCX"/>
    <property type="match status" value="1"/>
</dbReference>
<organism evidence="2 3">
    <name type="scientific">Pannonibacter tanglangensis</name>
    <dbReference type="NCBI Taxonomy" id="2750084"/>
    <lineage>
        <taxon>Bacteria</taxon>
        <taxon>Pseudomonadati</taxon>
        <taxon>Pseudomonadota</taxon>
        <taxon>Alphaproteobacteria</taxon>
        <taxon>Hyphomicrobiales</taxon>
        <taxon>Stappiaceae</taxon>
        <taxon>Pannonibacter</taxon>
    </lineage>
</organism>
<keyword evidence="3" id="KW-1185">Reference proteome</keyword>
<proteinExistence type="predicted"/>
<dbReference type="InterPro" id="IPR036526">
    <property type="entry name" value="C-N_Hydrolase_sf"/>
</dbReference>
<dbReference type="RefSeq" id="WP_161673456.1">
    <property type="nucleotide sequence ID" value="NZ_JAABLP010000001.1"/>
</dbReference>
<dbReference type="SUPFAM" id="SSF56317">
    <property type="entry name" value="Carbon-nitrogen hydrolase"/>
    <property type="match status" value="1"/>
</dbReference>
<dbReference type="PANTHER" id="PTHR23088">
    <property type="entry name" value="NITRILASE-RELATED"/>
    <property type="match status" value="1"/>
</dbReference>
<dbReference type="EMBL" id="JAABLP010000001">
    <property type="protein sequence ID" value="NBN62478.1"/>
    <property type="molecule type" value="Genomic_DNA"/>
</dbReference>
<accession>A0ABW9ZCT7</accession>
<protein>
    <submittedName>
        <fullName evidence="2">Nitrilase</fullName>
    </submittedName>
</protein>
<feature type="domain" description="CN hydrolase" evidence="1">
    <location>
        <begin position="4"/>
        <end position="271"/>
    </location>
</feature>
<sequence>MPEFPIALCSLNLGFAPASPEAYVAAIDQRMARARADGARLLMLPEYAIEACLAFKPAGLLPTEEMAFLAEVAVAIAPDLAALAARHGLSLLAGSGPWPQPGGGHTNRAILFTPDGRRFVHDKLSLTPFERAPEPWVLTPGRKLTVFELEGVRMAMLICLDVEMPALSCLLAREEIDLLLVPSMTGKLSGYHRVYDCAKARAVELLTSVALCGCTGVAEGTTQNDTNVSGAALYIPCEAELGYTGTAASLPPTGGEQGEEPYLVVHPPIDAVRRLRKAGAEVWPGAWSADAVSVERLSG</sequence>
<dbReference type="PROSITE" id="PS50263">
    <property type="entry name" value="CN_HYDROLASE"/>
    <property type="match status" value="1"/>
</dbReference>
<reference evidence="2 3" key="1">
    <citation type="submission" date="2020-01" db="EMBL/GenBank/DDBJ databases">
        <authorList>
            <person name="Peng S.Y."/>
            <person name="Li J."/>
            <person name="Wang M."/>
            <person name="Wang L."/>
            <person name="Wang C.Q."/>
            <person name="Wang J.R."/>
        </authorList>
    </citation>
    <scope>NUCLEOTIDE SEQUENCE [LARGE SCALE GENOMIC DNA]</scope>
    <source>
        <strain evidence="2 3">XCT-34</strain>
    </source>
</reference>
<comment type="caution">
    <text evidence="2">The sequence shown here is derived from an EMBL/GenBank/DDBJ whole genome shotgun (WGS) entry which is preliminary data.</text>
</comment>
<name>A0ABW9ZCT7_9HYPH</name>